<dbReference type="EMBL" id="BJWL01000023">
    <property type="protein sequence ID" value="GFZ13008.1"/>
    <property type="molecule type" value="Genomic_DNA"/>
</dbReference>
<gene>
    <name evidence="1" type="ORF">Acr_23g0013930</name>
</gene>
<keyword evidence="2" id="KW-1185">Reference proteome</keyword>
<evidence type="ECO:0000313" key="1">
    <source>
        <dbReference type="EMBL" id="GFZ13008.1"/>
    </source>
</evidence>
<sequence>MKAVSGDFGVKGGECHMEDALWWRRARWRLARLISSSSSSHPQSDGRGENYGRCGQHPKKSELNELISSDKVSATCFTSTGDLGDVHTSLGIRLSMGRILPCAAVHNKSATFAGTFASLFPILVSKEMRPPYLPTGLYILHISLLCFSDFSPFRTTLFTIEILLAQFI</sequence>
<accession>A0A7J0GQI4</accession>
<reference evidence="1 2" key="1">
    <citation type="submission" date="2019-07" db="EMBL/GenBank/DDBJ databases">
        <title>De Novo Assembly of kiwifruit Actinidia rufa.</title>
        <authorList>
            <person name="Sugita-Konishi S."/>
            <person name="Sato K."/>
            <person name="Mori E."/>
            <person name="Abe Y."/>
            <person name="Kisaki G."/>
            <person name="Hamano K."/>
            <person name="Suezawa K."/>
            <person name="Otani M."/>
            <person name="Fukuda T."/>
            <person name="Manabe T."/>
            <person name="Gomi K."/>
            <person name="Tabuchi M."/>
            <person name="Akimitsu K."/>
            <person name="Kataoka I."/>
        </authorList>
    </citation>
    <scope>NUCLEOTIDE SEQUENCE [LARGE SCALE GENOMIC DNA]</scope>
    <source>
        <strain evidence="2">cv. Fuchu</strain>
    </source>
</reference>
<evidence type="ECO:0000313" key="2">
    <source>
        <dbReference type="Proteomes" id="UP000585474"/>
    </source>
</evidence>
<proteinExistence type="predicted"/>
<dbReference type="AlphaFoldDB" id="A0A7J0GQI4"/>
<dbReference type="Proteomes" id="UP000585474">
    <property type="component" value="Unassembled WGS sequence"/>
</dbReference>
<protein>
    <submittedName>
        <fullName evidence="1">Uncharacterized protein</fullName>
    </submittedName>
</protein>
<comment type="caution">
    <text evidence="1">The sequence shown here is derived from an EMBL/GenBank/DDBJ whole genome shotgun (WGS) entry which is preliminary data.</text>
</comment>
<name>A0A7J0GQI4_9ERIC</name>
<organism evidence="1 2">
    <name type="scientific">Actinidia rufa</name>
    <dbReference type="NCBI Taxonomy" id="165716"/>
    <lineage>
        <taxon>Eukaryota</taxon>
        <taxon>Viridiplantae</taxon>
        <taxon>Streptophyta</taxon>
        <taxon>Embryophyta</taxon>
        <taxon>Tracheophyta</taxon>
        <taxon>Spermatophyta</taxon>
        <taxon>Magnoliopsida</taxon>
        <taxon>eudicotyledons</taxon>
        <taxon>Gunneridae</taxon>
        <taxon>Pentapetalae</taxon>
        <taxon>asterids</taxon>
        <taxon>Ericales</taxon>
        <taxon>Actinidiaceae</taxon>
        <taxon>Actinidia</taxon>
    </lineage>
</organism>